<dbReference type="PANTHER" id="PTHR43603">
    <property type="entry name" value="COBW DOMAIN-CONTAINING PROTEIN DDB_G0274527"/>
    <property type="match status" value="1"/>
</dbReference>
<feature type="domain" description="CobW C-terminal" evidence="1">
    <location>
        <begin position="243"/>
        <end position="338"/>
    </location>
</feature>
<evidence type="ECO:0000313" key="2">
    <source>
        <dbReference type="EMBL" id="GAA5036507.1"/>
    </source>
</evidence>
<proteinExistence type="predicted"/>
<reference evidence="3" key="1">
    <citation type="journal article" date="2019" name="Int. J. Syst. Evol. Microbiol.">
        <title>The Global Catalogue of Microorganisms (GCM) 10K type strain sequencing project: providing services to taxonomists for standard genome sequencing and annotation.</title>
        <authorList>
            <consortium name="The Broad Institute Genomics Platform"/>
            <consortium name="The Broad Institute Genome Sequencing Center for Infectious Disease"/>
            <person name="Wu L."/>
            <person name="Ma J."/>
        </authorList>
    </citation>
    <scope>NUCLEOTIDE SEQUENCE [LARGE SCALE GENOMIC DNA]</scope>
    <source>
        <strain evidence="3">JCM 17687</strain>
    </source>
</reference>
<dbReference type="Pfam" id="PF07683">
    <property type="entry name" value="CobW_C"/>
    <property type="match status" value="1"/>
</dbReference>
<dbReference type="Proteomes" id="UP001500427">
    <property type="component" value="Unassembled WGS sequence"/>
</dbReference>
<sequence length="369" mass="39176">MTAPAGTPTYLVTGVDEVATAAATIGLQWDLPDAVVVSHRIEVGTQRLHRVISDVTGVLERESLDLAHACTSCAIREDIVPTLRRLAELDRWAAIIAHLPLTTEALQVCRAIGLDREDPGGAAVRVAAVLAALDGPSLVATLTSDALLAELGRHTAEDDRRGLAETAGALVEYADVVTVHGDADGEALDLVRELARPTAVVAADGEAVPSARLVDGMHDHRETEAWVSETRSAALPPTASPAVWRLDLRSNRPFHPDRLHEHLALIGSGPHRSRGCFWLPTRPGQACGWDGAGGQVSIGALGSWGRARVHTRLVVTGLCSLTSEAEREAIRSAFEASLLTDAELGPHGPSWNRASDGFEPWLGDVRFAA</sequence>
<dbReference type="EMBL" id="BAABIW010000028">
    <property type="protein sequence ID" value="GAA5036507.1"/>
    <property type="molecule type" value="Genomic_DNA"/>
</dbReference>
<protein>
    <submittedName>
        <fullName evidence="2">Zinc metallochaperone GTPase ZigA</fullName>
    </submittedName>
</protein>
<dbReference type="InterPro" id="IPR011629">
    <property type="entry name" value="CobW-like_C"/>
</dbReference>
<dbReference type="SMART" id="SM00833">
    <property type="entry name" value="CobW_C"/>
    <property type="match status" value="1"/>
</dbReference>
<dbReference type="InterPro" id="IPR051927">
    <property type="entry name" value="Zn_Chap_cDPG_Synth"/>
</dbReference>
<keyword evidence="3" id="KW-1185">Reference proteome</keyword>
<dbReference type="PANTHER" id="PTHR43603:SF1">
    <property type="entry name" value="ZINC-REGULATED GTPASE METALLOPROTEIN ACTIVATOR 1"/>
    <property type="match status" value="1"/>
</dbReference>
<dbReference type="SUPFAM" id="SSF90002">
    <property type="entry name" value="Hypothetical protein YjiA, C-terminal domain"/>
    <property type="match status" value="1"/>
</dbReference>
<evidence type="ECO:0000313" key="3">
    <source>
        <dbReference type="Proteomes" id="UP001500427"/>
    </source>
</evidence>
<name>A0ABP9JQ39_9MICO</name>
<dbReference type="RefSeq" id="WP_345509271.1">
    <property type="nucleotide sequence ID" value="NZ_BAABIW010000028.1"/>
</dbReference>
<accession>A0ABP9JQ39</accession>
<gene>
    <name evidence="2" type="primary">zigA</name>
    <name evidence="2" type="ORF">GCM10023258_39530</name>
</gene>
<organism evidence="2 3">
    <name type="scientific">Terrabacter aeriphilus</name>
    <dbReference type="NCBI Taxonomy" id="515662"/>
    <lineage>
        <taxon>Bacteria</taxon>
        <taxon>Bacillati</taxon>
        <taxon>Actinomycetota</taxon>
        <taxon>Actinomycetes</taxon>
        <taxon>Micrococcales</taxon>
        <taxon>Intrasporangiaceae</taxon>
        <taxon>Terrabacter</taxon>
    </lineage>
</organism>
<comment type="caution">
    <text evidence="2">The sequence shown here is derived from an EMBL/GenBank/DDBJ whole genome shotgun (WGS) entry which is preliminary data.</text>
</comment>
<evidence type="ECO:0000259" key="1">
    <source>
        <dbReference type="SMART" id="SM00833"/>
    </source>
</evidence>